<evidence type="ECO:0000256" key="5">
    <source>
        <dbReference type="PROSITE-ProRule" id="PRU01248"/>
    </source>
</evidence>
<keyword evidence="9" id="KW-1185">Reference proteome</keyword>
<dbReference type="InterPro" id="IPR002104">
    <property type="entry name" value="Integrase_catalytic"/>
</dbReference>
<keyword evidence="2" id="KW-0229">DNA integration</keyword>
<dbReference type="InterPro" id="IPR010998">
    <property type="entry name" value="Integrase_recombinase_N"/>
</dbReference>
<organism evidence="8 9">
    <name type="scientific">Aquicella siphonis</name>
    <dbReference type="NCBI Taxonomy" id="254247"/>
    <lineage>
        <taxon>Bacteria</taxon>
        <taxon>Pseudomonadati</taxon>
        <taxon>Pseudomonadota</taxon>
        <taxon>Gammaproteobacteria</taxon>
        <taxon>Legionellales</taxon>
        <taxon>Coxiellaceae</taxon>
        <taxon>Aquicella</taxon>
    </lineage>
</organism>
<dbReference type="Gene3D" id="1.10.443.10">
    <property type="entry name" value="Intergrase catalytic core"/>
    <property type="match status" value="1"/>
</dbReference>
<protein>
    <submittedName>
        <fullName evidence="8">Tyrosine recombinase XerC</fullName>
    </submittedName>
</protein>
<feature type="domain" description="Core-binding (CB)" evidence="7">
    <location>
        <begin position="1"/>
        <end position="72"/>
    </location>
</feature>
<evidence type="ECO:0000259" key="7">
    <source>
        <dbReference type="PROSITE" id="PS51900"/>
    </source>
</evidence>
<keyword evidence="3 5" id="KW-0238">DNA-binding</keyword>
<dbReference type="GO" id="GO:0003677">
    <property type="term" value="F:DNA binding"/>
    <property type="evidence" value="ECO:0007669"/>
    <property type="project" value="UniProtKB-UniRule"/>
</dbReference>
<dbReference type="PROSITE" id="PS51900">
    <property type="entry name" value="CB"/>
    <property type="match status" value="1"/>
</dbReference>
<dbReference type="GO" id="GO:0006310">
    <property type="term" value="P:DNA recombination"/>
    <property type="evidence" value="ECO:0007669"/>
    <property type="project" value="UniProtKB-KW"/>
</dbReference>
<proteinExistence type="inferred from homology"/>
<gene>
    <name evidence="8" type="primary">xerC_4</name>
    <name evidence="8" type="ORF">AQUSIP_13380</name>
</gene>
<evidence type="ECO:0000256" key="1">
    <source>
        <dbReference type="ARBA" id="ARBA00008857"/>
    </source>
</evidence>
<dbReference type="PANTHER" id="PTHR30349">
    <property type="entry name" value="PHAGE INTEGRASE-RELATED"/>
    <property type="match status" value="1"/>
</dbReference>
<dbReference type="CDD" id="cd00796">
    <property type="entry name" value="INT_Rci_Hp1_C"/>
    <property type="match status" value="1"/>
</dbReference>
<name>A0A5E4PHV6_9COXI</name>
<dbReference type="InterPro" id="IPR011010">
    <property type="entry name" value="DNA_brk_join_enz"/>
</dbReference>
<dbReference type="KEGG" id="asip:AQUSIP_13380"/>
<accession>A0A5E4PHV6</accession>
<evidence type="ECO:0000313" key="8">
    <source>
        <dbReference type="EMBL" id="VVC76037.1"/>
    </source>
</evidence>
<dbReference type="GO" id="GO:0015074">
    <property type="term" value="P:DNA integration"/>
    <property type="evidence" value="ECO:0007669"/>
    <property type="project" value="UniProtKB-KW"/>
</dbReference>
<dbReference type="SUPFAM" id="SSF56349">
    <property type="entry name" value="DNA breaking-rejoining enzymes"/>
    <property type="match status" value="1"/>
</dbReference>
<dbReference type="InterPro" id="IPR044068">
    <property type="entry name" value="CB"/>
</dbReference>
<keyword evidence="4" id="KW-0233">DNA recombination</keyword>
<dbReference type="Pfam" id="PF00589">
    <property type="entry name" value="Phage_integrase"/>
    <property type="match status" value="1"/>
</dbReference>
<evidence type="ECO:0000259" key="6">
    <source>
        <dbReference type="PROSITE" id="PS51898"/>
    </source>
</evidence>
<evidence type="ECO:0000256" key="4">
    <source>
        <dbReference type="ARBA" id="ARBA00023172"/>
    </source>
</evidence>
<dbReference type="InterPro" id="IPR050090">
    <property type="entry name" value="Tyrosine_recombinase_XerCD"/>
</dbReference>
<comment type="similarity">
    <text evidence="1">Belongs to the 'phage' integrase family.</text>
</comment>
<dbReference type="AlphaFoldDB" id="A0A5E4PHV6"/>
<dbReference type="EMBL" id="LR699119">
    <property type="protein sequence ID" value="VVC76037.1"/>
    <property type="molecule type" value="Genomic_DNA"/>
</dbReference>
<dbReference type="PROSITE" id="PS51898">
    <property type="entry name" value="TYR_RECOMBINASE"/>
    <property type="match status" value="1"/>
</dbReference>
<evidence type="ECO:0000256" key="3">
    <source>
        <dbReference type="ARBA" id="ARBA00023125"/>
    </source>
</evidence>
<dbReference type="PANTHER" id="PTHR30349:SF64">
    <property type="entry name" value="PROPHAGE INTEGRASE INTD-RELATED"/>
    <property type="match status" value="1"/>
</dbReference>
<reference evidence="8 9" key="1">
    <citation type="submission" date="2019-08" db="EMBL/GenBank/DDBJ databases">
        <authorList>
            <person name="Guy L."/>
        </authorList>
    </citation>
    <scope>NUCLEOTIDE SEQUENCE [LARGE SCALE GENOMIC DNA]</scope>
    <source>
        <strain evidence="8 9">SGT-108</strain>
    </source>
</reference>
<dbReference type="Gene3D" id="1.10.150.130">
    <property type="match status" value="1"/>
</dbReference>
<dbReference type="InterPro" id="IPR013762">
    <property type="entry name" value="Integrase-like_cat_sf"/>
</dbReference>
<evidence type="ECO:0000256" key="2">
    <source>
        <dbReference type="ARBA" id="ARBA00022908"/>
    </source>
</evidence>
<feature type="domain" description="Tyr recombinase" evidence="6">
    <location>
        <begin position="92"/>
        <end position="260"/>
    </location>
</feature>
<evidence type="ECO:0000313" key="9">
    <source>
        <dbReference type="Proteomes" id="UP000324194"/>
    </source>
</evidence>
<dbReference type="Proteomes" id="UP000324194">
    <property type="component" value="Chromosome 1"/>
</dbReference>
<sequence>MRWLDEMQHKRSLYDDVSHFKWLQAHLNPYTLDEITKDVIEKIARIKEAAGCKAATVNRMLCVIRALLNRAHKQWEWIDRVPAFPTRHVDNARIRWITRAEADRLLGELPGHLKAMAAFTLATGLRAGNVANLKWAEINFKLKHAVVHPDESKNKKPLGVPLNADAMAILKEQKGKHPTYVFTYRGKPVTQINTKAWRNAVRRAGIKNFRWHDLRHTWASWHVQSGTSLPELVELGGWATFEMVLRYAHLSSSHLTQAADRISSGANMVKSKSEGGKNES</sequence>